<evidence type="ECO:0000256" key="6">
    <source>
        <dbReference type="ARBA" id="ARBA00029555"/>
    </source>
</evidence>
<feature type="compositionally biased region" description="Basic and acidic residues" evidence="8">
    <location>
        <begin position="81"/>
        <end position="97"/>
    </location>
</feature>
<reference evidence="10" key="3">
    <citation type="submission" date="2020-03" db="EMBL/GenBank/DDBJ databases">
        <title>Intra-Species Differences in Population Size shape Life History and Genome Evolution.</title>
        <authorList>
            <person name="Willemsen D."/>
            <person name="Cui R."/>
            <person name="Valenzano D.R."/>
        </authorList>
    </citation>
    <scope>NUCLEOTIDE SEQUENCE</scope>
    <source>
        <strain evidence="10">GRZ</strain>
        <tissue evidence="10">Whole</tissue>
    </source>
</reference>
<dbReference type="PANTHER" id="PTHR22455">
    <property type="entry name" value="CILIA- AND FLAGELLA-ASSOCIATED PROTEIN 91"/>
    <property type="match status" value="1"/>
</dbReference>
<feature type="region of interest" description="Disordered" evidence="8">
    <location>
        <begin position="683"/>
        <end position="729"/>
    </location>
</feature>
<keyword evidence="3" id="KW-0206">Cytoskeleton</keyword>
<comment type="subcellular location">
    <subcellularLocation>
        <location evidence="1">Cytoplasm</location>
        <location evidence="1">Cytoskeleton</location>
        <location evidence="1">Cilium axoneme</location>
    </subcellularLocation>
</comment>
<dbReference type="GeneID" id="107389862"/>
<reference evidence="11" key="2">
    <citation type="submission" date="2016-06" db="EMBL/GenBank/DDBJ databases">
        <title>The genome of a short-lived fish provides insights into sex chromosome evolution and the genetic control of aging.</title>
        <authorList>
            <person name="Reichwald K."/>
            <person name="Felder M."/>
            <person name="Petzold A."/>
            <person name="Koch P."/>
            <person name="Groth M."/>
            <person name="Platzer M."/>
        </authorList>
    </citation>
    <scope>NUCLEOTIDE SEQUENCE</scope>
    <source>
        <tissue evidence="11">Brain</tissue>
    </source>
</reference>
<evidence type="ECO:0000256" key="1">
    <source>
        <dbReference type="ARBA" id="ARBA00004430"/>
    </source>
</evidence>
<organism evidence="11">
    <name type="scientific">Nothobranchius furzeri</name>
    <name type="common">Turquoise killifish</name>
    <dbReference type="NCBI Taxonomy" id="105023"/>
    <lineage>
        <taxon>Eukaryota</taxon>
        <taxon>Metazoa</taxon>
        <taxon>Chordata</taxon>
        <taxon>Craniata</taxon>
        <taxon>Vertebrata</taxon>
        <taxon>Euteleostomi</taxon>
        <taxon>Actinopterygii</taxon>
        <taxon>Neopterygii</taxon>
        <taxon>Teleostei</taxon>
        <taxon>Neoteleostei</taxon>
        <taxon>Acanthomorphata</taxon>
        <taxon>Ovalentaria</taxon>
        <taxon>Atherinomorphae</taxon>
        <taxon>Cyprinodontiformes</taxon>
        <taxon>Nothobranchiidae</taxon>
        <taxon>Nothobranchius</taxon>
    </lineage>
</organism>
<dbReference type="KEGG" id="nfu:107389862"/>
<evidence type="ECO:0000256" key="2">
    <source>
        <dbReference type="ARBA" id="ARBA00022490"/>
    </source>
</evidence>
<accession>A0A1A8AVS4</accession>
<keyword evidence="2" id="KW-0963">Cytoplasm</keyword>
<dbReference type="EMBL" id="HADY01020649">
    <property type="protein sequence ID" value="SBP59134.1"/>
    <property type="molecule type" value="Transcribed_RNA"/>
</dbReference>
<evidence type="ECO:0000313" key="10">
    <source>
        <dbReference type="EMBL" id="KAF7215673.1"/>
    </source>
</evidence>
<dbReference type="PANTHER" id="PTHR22455:SF10">
    <property type="entry name" value="CILIA- AND FLAGELLA-ASSOCIATED PROTEIN 91"/>
    <property type="match status" value="1"/>
</dbReference>
<dbReference type="InterPro" id="IPR026720">
    <property type="entry name" value="CFAP91"/>
</dbReference>
<feature type="region of interest" description="Disordered" evidence="8">
    <location>
        <begin position="153"/>
        <end position="183"/>
    </location>
</feature>
<dbReference type="OrthoDB" id="567787at2759"/>
<reference evidence="11" key="1">
    <citation type="submission" date="2016-05" db="EMBL/GenBank/DDBJ databases">
        <authorList>
            <person name="Lavstsen T."/>
            <person name="Jespersen J.S."/>
        </authorList>
    </citation>
    <scope>NUCLEOTIDE SEQUENCE</scope>
    <source>
        <tissue evidence="11">Brain</tissue>
    </source>
</reference>
<dbReference type="CTD" id="89876"/>
<evidence type="ECO:0000256" key="8">
    <source>
        <dbReference type="SAM" id="MobiDB-lite"/>
    </source>
</evidence>
<evidence type="ECO:0000313" key="11">
    <source>
        <dbReference type="EMBL" id="SBP59134.1"/>
    </source>
</evidence>
<gene>
    <name evidence="11" type="primary">MAATS1</name>
    <name evidence="10" type="synonym">maats1</name>
    <name evidence="10" type="ORF">G4P62_013613</name>
</gene>
<comment type="similarity">
    <text evidence="5">Belongs to the CFAP91 family.</text>
</comment>
<dbReference type="OMA" id="PAQDICG"/>
<dbReference type="EMBL" id="JAAVVJ010000009">
    <property type="protein sequence ID" value="KAF7215673.1"/>
    <property type="molecule type" value="Genomic_DNA"/>
</dbReference>
<feature type="compositionally biased region" description="Polar residues" evidence="8">
    <location>
        <begin position="158"/>
        <end position="168"/>
    </location>
</feature>
<feature type="region of interest" description="Disordered" evidence="8">
    <location>
        <begin position="68"/>
        <end position="113"/>
    </location>
</feature>
<proteinExistence type="inferred from homology"/>
<dbReference type="GO" id="GO:0005930">
    <property type="term" value="C:axoneme"/>
    <property type="evidence" value="ECO:0007669"/>
    <property type="project" value="UniProtKB-SubCell"/>
</dbReference>
<feature type="coiled-coil region" evidence="7">
    <location>
        <begin position="613"/>
        <end position="640"/>
    </location>
</feature>
<sequence length="729" mass="85264">MDDSMTAVAAKKKTGYRMMPERPYDYLYDPVYTVSSKVNYTRANFMNKHRSKLVPELKSMFSDSPRFTVKVESTDPMPGLSKDDRNEQNQQHRDAPHHLSGSAPSVQTNPKTEECRVTGADRWKYFKCPLVTFSQYFPPGGNFALSRDFVTTEEDNEQQPTQHNVRTQTDYRESETQTDPFSPEYVHQPGITPSELLQLAKLTSGHGLPAGLAEVEMIERMRAKRAWEATLPPVNDLSQLDKRVRMMKEMEAKEWAFREQEIQKLQEARSALLMYKQREQREARMDSTNERINHFRSQLLKQQQVNIQKIEKDHLRVLRKLDAKRENVEGKLKRRDIVLGALKRKDRFPNRFSSEFKSHYLDTYEGLEKLEASLKPLMKHPKPKDVLKPSVNKPLELLISYKAQIQKEKEQITERSPHFIVEKENPVTPRVEGPSEEEEQTELAVIVLQKLLRGRSIQYQMFKNTKDQMANIQELRLTHAFRSKEQDQIKVTQAYERTMKKLREQEAERIAQEEAAQDMVIDREIGELLDTLSKELTRLQEERRIHAFILLAVRQRRQREAEERGRRQQEERRCQEEDEIFRQVVQVHQETLDMYLEDTILENLQVMVDKQAREEIQKKAKKLNDIVIAMEESRDSLQSEEITSEMIYGFLIPEPEKILIQQKVHMKQQQHLQAARRIIEEAASSSRLSPQEPSEQSVSVTKAANQVQEDTAGQQVQEKSSIKLNEGLK</sequence>
<dbReference type="Proteomes" id="UP000822369">
    <property type="component" value="Chromosome 9"/>
</dbReference>
<name>A0A1A8AVS4_NOTFU</name>
<dbReference type="InterPro" id="IPR032840">
    <property type="entry name" value="CFAP91_dom"/>
</dbReference>
<evidence type="ECO:0000256" key="3">
    <source>
        <dbReference type="ARBA" id="ARBA00023212"/>
    </source>
</evidence>
<keyword evidence="7" id="KW-0175">Coiled coil</keyword>
<feature type="compositionally biased region" description="Polar residues" evidence="8">
    <location>
        <begin position="683"/>
        <end position="723"/>
    </location>
</feature>
<protein>
    <recommendedName>
        <fullName evidence="6">Cilia- and flagella-associated protein 91</fullName>
    </recommendedName>
</protein>
<evidence type="ECO:0000256" key="5">
    <source>
        <dbReference type="ARBA" id="ARBA00029468"/>
    </source>
</evidence>
<evidence type="ECO:0000256" key="4">
    <source>
        <dbReference type="ARBA" id="ARBA00023273"/>
    </source>
</evidence>
<dbReference type="Pfam" id="PF14738">
    <property type="entry name" value="CFAP91"/>
    <property type="match status" value="1"/>
</dbReference>
<dbReference type="AlphaFoldDB" id="A0A1A8AVS4"/>
<evidence type="ECO:0000256" key="7">
    <source>
        <dbReference type="SAM" id="Coils"/>
    </source>
</evidence>
<keyword evidence="4" id="KW-0966">Cell projection</keyword>
<evidence type="ECO:0000259" key="9">
    <source>
        <dbReference type="Pfam" id="PF14738"/>
    </source>
</evidence>
<feature type="domain" description="CFAP91" evidence="9">
    <location>
        <begin position="167"/>
        <end position="320"/>
    </location>
</feature>